<organism evidence="1 2">
    <name type="scientific">Rattus norvegicus</name>
    <name type="common">Rat</name>
    <dbReference type="NCBI Taxonomy" id="10116"/>
    <lineage>
        <taxon>Eukaryota</taxon>
        <taxon>Metazoa</taxon>
        <taxon>Chordata</taxon>
        <taxon>Craniata</taxon>
        <taxon>Vertebrata</taxon>
        <taxon>Euteleostomi</taxon>
        <taxon>Mammalia</taxon>
        <taxon>Eutheria</taxon>
        <taxon>Euarchontoglires</taxon>
        <taxon>Glires</taxon>
        <taxon>Rodentia</taxon>
        <taxon>Myomorpha</taxon>
        <taxon>Muroidea</taxon>
        <taxon>Muridae</taxon>
        <taxon>Murinae</taxon>
        <taxon>Rattus</taxon>
    </lineage>
</organism>
<protein>
    <submittedName>
        <fullName evidence="1">RCG22946</fullName>
    </submittedName>
</protein>
<sequence length="119" mass="13273">MKWNKEPWMVKREKTVAKDTRTKVQEEETQRRAIGKNGWLSSKYIPGFVDIPRCGCGFLLGGVGMPGFCSEGFVHWCDVGELQQPGVCGYCVQDRPGPLSGANLHALEGEEREDGDQTR</sequence>
<gene>
    <name evidence="1" type="ORF">rCG_22946</name>
</gene>
<dbReference type="Proteomes" id="UP000234681">
    <property type="component" value="Chromosome 1"/>
</dbReference>
<proteinExistence type="predicted"/>
<name>A6KBA4_RAT</name>
<dbReference type="AlphaFoldDB" id="A6KBA4"/>
<accession>A6KBA4</accession>
<reference evidence="1 2" key="1">
    <citation type="submission" date="2005-09" db="EMBL/GenBank/DDBJ databases">
        <authorList>
            <person name="Mural R.J."/>
            <person name="Li P.W."/>
            <person name="Adams M.D."/>
            <person name="Amanatides P.G."/>
            <person name="Baden-Tillson H."/>
            <person name="Barnstead M."/>
            <person name="Chin S.H."/>
            <person name="Dew I."/>
            <person name="Evans C.A."/>
            <person name="Ferriera S."/>
            <person name="Flanigan M."/>
            <person name="Fosler C."/>
            <person name="Glodek A."/>
            <person name="Gu Z."/>
            <person name="Holt R.A."/>
            <person name="Jennings D."/>
            <person name="Kraft C.L."/>
            <person name="Lu F."/>
            <person name="Nguyen T."/>
            <person name="Nusskern D.R."/>
            <person name="Pfannkoch C.M."/>
            <person name="Sitter C."/>
            <person name="Sutton G.G."/>
            <person name="Venter J.C."/>
            <person name="Wang Z."/>
            <person name="Woodage T."/>
            <person name="Zheng X.H."/>
            <person name="Zhong F."/>
        </authorList>
    </citation>
    <scope>NUCLEOTIDE SEQUENCE [LARGE SCALE GENOMIC DNA]</scope>
    <source>
        <strain>BN</strain>
        <strain evidence="2">Sprague-Dawley</strain>
    </source>
</reference>
<evidence type="ECO:0000313" key="2">
    <source>
        <dbReference type="Proteomes" id="UP000234681"/>
    </source>
</evidence>
<dbReference type="EMBL" id="CH474033">
    <property type="protein sequence ID" value="EDL99761.1"/>
    <property type="molecule type" value="Genomic_DNA"/>
</dbReference>
<evidence type="ECO:0000313" key="1">
    <source>
        <dbReference type="EMBL" id="EDL99761.1"/>
    </source>
</evidence>